<proteinExistence type="predicted"/>
<evidence type="ECO:0000256" key="1">
    <source>
        <dbReference type="ARBA" id="ARBA00001917"/>
    </source>
</evidence>
<dbReference type="EMBL" id="CP003837">
    <property type="protein sequence ID" value="AGH47722.1"/>
    <property type="molecule type" value="Genomic_DNA"/>
</dbReference>
<dbReference type="SUPFAM" id="SSF52218">
    <property type="entry name" value="Flavoproteins"/>
    <property type="match status" value="1"/>
</dbReference>
<dbReference type="RefSeq" id="WP_007634698.1">
    <property type="nucleotide sequence ID" value="NC_020514.1"/>
</dbReference>
<keyword evidence="6" id="KW-1185">Reference proteome</keyword>
<evidence type="ECO:0000256" key="2">
    <source>
        <dbReference type="ARBA" id="ARBA00022630"/>
    </source>
</evidence>
<dbReference type="GO" id="GO:0005829">
    <property type="term" value="C:cytosol"/>
    <property type="evidence" value="ECO:0007669"/>
    <property type="project" value="TreeGrafter"/>
</dbReference>
<protein>
    <submittedName>
        <fullName evidence="5">Flavodoxin/nitric oxide synthase</fullName>
    </submittedName>
</protein>
<dbReference type="InterPro" id="IPR008254">
    <property type="entry name" value="Flavodoxin/NO_synth"/>
</dbReference>
<dbReference type="Gene3D" id="3.40.50.360">
    <property type="match status" value="1"/>
</dbReference>
<dbReference type="PANTHER" id="PTHR19384:SF128">
    <property type="entry name" value="NADPH OXIDOREDUCTASE A"/>
    <property type="match status" value="1"/>
</dbReference>
<dbReference type="eggNOG" id="COG0716">
    <property type="taxonomic scope" value="Bacteria"/>
</dbReference>
<dbReference type="Proteomes" id="UP000011864">
    <property type="component" value="Chromosome"/>
</dbReference>
<accession>K7A4S2</accession>
<dbReference type="PATRIC" id="fig|1129794.4.peg.5605"/>
<dbReference type="AlphaFoldDB" id="K7A4S2"/>
<evidence type="ECO:0000313" key="6">
    <source>
        <dbReference type="Proteomes" id="UP000011864"/>
    </source>
</evidence>
<evidence type="ECO:0000256" key="3">
    <source>
        <dbReference type="ARBA" id="ARBA00022643"/>
    </source>
</evidence>
<evidence type="ECO:0000313" key="5">
    <source>
        <dbReference type="EMBL" id="AGH47722.1"/>
    </source>
</evidence>
<dbReference type="NCBIfam" id="NF006531">
    <property type="entry name" value="PRK09004.1"/>
    <property type="match status" value="1"/>
</dbReference>
<dbReference type="Pfam" id="PF00258">
    <property type="entry name" value="Flavodoxin_1"/>
    <property type="match status" value="1"/>
</dbReference>
<evidence type="ECO:0000259" key="4">
    <source>
        <dbReference type="PROSITE" id="PS50902"/>
    </source>
</evidence>
<reference evidence="5 6" key="1">
    <citation type="journal article" date="2013" name="Genome Announc.">
        <title>Complete Genome Sequence of Glaciecola psychrophila Strain 170T.</title>
        <authorList>
            <person name="Yin J."/>
            <person name="Chen J."/>
            <person name="Liu G."/>
            <person name="Yu Y."/>
            <person name="Song L."/>
            <person name="Wang X."/>
            <person name="Qu X."/>
        </authorList>
    </citation>
    <scope>NUCLEOTIDE SEQUENCE [LARGE SCALE GENOMIC DNA]</scope>
    <source>
        <strain evidence="5 6">170</strain>
    </source>
</reference>
<keyword evidence="3" id="KW-0288">FMN</keyword>
<dbReference type="GO" id="GO:0016491">
    <property type="term" value="F:oxidoreductase activity"/>
    <property type="evidence" value="ECO:0007669"/>
    <property type="project" value="TreeGrafter"/>
</dbReference>
<keyword evidence="2" id="KW-0285">Flavoprotein</keyword>
<dbReference type="KEGG" id="gps:C427_5628"/>
<organism evidence="5 6">
    <name type="scientific">Paraglaciecola psychrophila 170</name>
    <dbReference type="NCBI Taxonomy" id="1129794"/>
    <lineage>
        <taxon>Bacteria</taxon>
        <taxon>Pseudomonadati</taxon>
        <taxon>Pseudomonadota</taxon>
        <taxon>Gammaproteobacteria</taxon>
        <taxon>Alteromonadales</taxon>
        <taxon>Alteromonadaceae</taxon>
        <taxon>Paraglaciecola</taxon>
    </lineage>
</organism>
<sequence length="147" mass="16272">MAKFEIIVGSVLGASEYVADALQEILLNYEHSAEIHLTPQLSELDQTAIWLICTSTHGAGDLPDNIQPFAEQLKTQTLNTPFLVVGLGDSSYDTFCHGSIHIENIMLKANAELLFPALHIDVLNHPIPEDAAVKWLKNWLKNNQQIA</sequence>
<dbReference type="HOGENOM" id="CLU_051402_4_1_6"/>
<gene>
    <name evidence="5" type="ORF">C427_5628</name>
</gene>
<comment type="cofactor">
    <cofactor evidence="1">
        <name>FMN</name>
        <dbReference type="ChEBI" id="CHEBI:58210"/>
    </cofactor>
</comment>
<dbReference type="PROSITE" id="PS50902">
    <property type="entry name" value="FLAVODOXIN_LIKE"/>
    <property type="match status" value="1"/>
</dbReference>
<dbReference type="PANTHER" id="PTHR19384">
    <property type="entry name" value="NITRIC OXIDE SYNTHASE-RELATED"/>
    <property type="match status" value="1"/>
</dbReference>
<feature type="domain" description="Flavodoxin-like" evidence="4">
    <location>
        <begin position="4"/>
        <end position="140"/>
    </location>
</feature>
<dbReference type="STRING" id="1129794.C427_5628"/>
<dbReference type="GO" id="GO:0050660">
    <property type="term" value="F:flavin adenine dinucleotide binding"/>
    <property type="evidence" value="ECO:0007669"/>
    <property type="project" value="TreeGrafter"/>
</dbReference>
<dbReference type="OrthoDB" id="359268at2"/>
<dbReference type="InterPro" id="IPR029039">
    <property type="entry name" value="Flavoprotein-like_sf"/>
</dbReference>
<dbReference type="GO" id="GO:0010181">
    <property type="term" value="F:FMN binding"/>
    <property type="evidence" value="ECO:0007669"/>
    <property type="project" value="InterPro"/>
</dbReference>
<name>K7A4S2_9ALTE</name>